<dbReference type="OrthoDB" id="7224327at2"/>
<keyword evidence="2" id="KW-1185">Reference proteome</keyword>
<proteinExistence type="predicted"/>
<dbReference type="EMBL" id="BJMV01000007">
    <property type="protein sequence ID" value="GEB85757.1"/>
    <property type="molecule type" value="Genomic_DNA"/>
</dbReference>
<protein>
    <recommendedName>
        <fullName evidence="3">Helix-turn-helix domain-containing protein</fullName>
    </recommendedName>
</protein>
<sequence>MKDPHVPSDSVSGQATVCPFPRQQILERRQAAGYLGVPARRLWLLEWIGGGPRSVRHKGRVIRYRRDELDRYSARQFERAGLPAEFLARYRRQREQAGYGGLDPFLDMASRDEMLGLYARSGSRVAIVVGMVLIVLSHTPLSRMVFHALHWRLA</sequence>
<dbReference type="Proteomes" id="UP000317730">
    <property type="component" value="Unassembled WGS sequence"/>
</dbReference>
<comment type="caution">
    <text evidence="1">The sequence shown here is derived from an EMBL/GenBank/DDBJ whole genome shotgun (WGS) entry which is preliminary data.</text>
</comment>
<name>A0A4Y3TXA3_9PROT</name>
<evidence type="ECO:0000313" key="1">
    <source>
        <dbReference type="EMBL" id="GEB85757.1"/>
    </source>
</evidence>
<reference evidence="1 2" key="1">
    <citation type="submission" date="2019-06" db="EMBL/GenBank/DDBJ databases">
        <title>Whole genome shotgun sequence of Acetobacter peroxydans NBRC 13755.</title>
        <authorList>
            <person name="Hosoyama A."/>
            <person name="Uohara A."/>
            <person name="Ohji S."/>
            <person name="Ichikawa N."/>
        </authorList>
    </citation>
    <scope>NUCLEOTIDE SEQUENCE [LARGE SCALE GENOMIC DNA]</scope>
    <source>
        <strain evidence="1 2">NBRC 13755</strain>
    </source>
</reference>
<dbReference type="RefSeq" id="WP_141376274.1">
    <property type="nucleotide sequence ID" value="NZ_BAPL01000025.1"/>
</dbReference>
<dbReference type="AlphaFoldDB" id="A0A4Y3TXA3"/>
<gene>
    <name evidence="1" type="ORF">APE01nite_15540</name>
</gene>
<accession>A0A4Y3TXA3</accession>
<organism evidence="1 2">
    <name type="scientific">Acetobacter peroxydans</name>
    <dbReference type="NCBI Taxonomy" id="104098"/>
    <lineage>
        <taxon>Bacteria</taxon>
        <taxon>Pseudomonadati</taxon>
        <taxon>Pseudomonadota</taxon>
        <taxon>Alphaproteobacteria</taxon>
        <taxon>Acetobacterales</taxon>
        <taxon>Acetobacteraceae</taxon>
        <taxon>Acetobacter</taxon>
    </lineage>
</organism>
<evidence type="ECO:0008006" key="3">
    <source>
        <dbReference type="Google" id="ProtNLM"/>
    </source>
</evidence>
<evidence type="ECO:0000313" key="2">
    <source>
        <dbReference type="Proteomes" id="UP000317730"/>
    </source>
</evidence>